<protein>
    <submittedName>
        <fullName evidence="1">Uncharacterized protein</fullName>
    </submittedName>
</protein>
<reference evidence="1 2" key="1">
    <citation type="submission" date="2020-04" db="EMBL/GenBank/DDBJ databases">
        <title>Molecular characterization of pseudomonads from Agaricus bisporus reveal novel blotch 2 pathogens in Western Europe.</title>
        <authorList>
            <person name="Taparia T."/>
            <person name="Krijger M."/>
            <person name="Haynes E."/>
            <person name="Elpinstone J.G."/>
            <person name="Noble R."/>
            <person name="Van Der Wolf J."/>
        </authorList>
    </citation>
    <scope>NUCLEOTIDE SEQUENCE [LARGE SCALE GENOMIC DNA]</scope>
    <source>
        <strain evidence="1 2">H7001</strain>
    </source>
</reference>
<name>A0A7Y7XJ63_9PSED</name>
<organism evidence="1 2">
    <name type="scientific">Pseudomonas gingeri</name>
    <dbReference type="NCBI Taxonomy" id="117681"/>
    <lineage>
        <taxon>Bacteria</taxon>
        <taxon>Pseudomonadati</taxon>
        <taxon>Pseudomonadota</taxon>
        <taxon>Gammaproteobacteria</taxon>
        <taxon>Pseudomonadales</taxon>
        <taxon>Pseudomonadaceae</taxon>
        <taxon>Pseudomonas</taxon>
    </lineage>
</organism>
<dbReference type="EMBL" id="JACAQB010000027">
    <property type="protein sequence ID" value="NWB99853.1"/>
    <property type="molecule type" value="Genomic_DNA"/>
</dbReference>
<dbReference type="Proteomes" id="UP000539985">
    <property type="component" value="Unassembled WGS sequence"/>
</dbReference>
<sequence>MNKADFLSYTEGQINQAALSIADGKKDMANDNAVGKLLFLCALHRVLDGKPHPGDLGMMDGINDCLQQLGLVETSKTFFAAIQA</sequence>
<dbReference type="RefSeq" id="WP_177093468.1">
    <property type="nucleotide sequence ID" value="NZ_JACAOS010000011.1"/>
</dbReference>
<evidence type="ECO:0000313" key="2">
    <source>
        <dbReference type="Proteomes" id="UP000539985"/>
    </source>
</evidence>
<accession>A0A7Y7XJ63</accession>
<gene>
    <name evidence="1" type="ORF">HX882_28695</name>
</gene>
<comment type="caution">
    <text evidence="1">The sequence shown here is derived from an EMBL/GenBank/DDBJ whole genome shotgun (WGS) entry which is preliminary data.</text>
</comment>
<proteinExistence type="predicted"/>
<dbReference type="AlphaFoldDB" id="A0A7Y7XJ63"/>
<evidence type="ECO:0000313" key="1">
    <source>
        <dbReference type="EMBL" id="NWB99853.1"/>
    </source>
</evidence>